<organism evidence="1">
    <name type="scientific">viral metagenome</name>
    <dbReference type="NCBI Taxonomy" id="1070528"/>
    <lineage>
        <taxon>unclassified sequences</taxon>
        <taxon>metagenomes</taxon>
        <taxon>organismal metagenomes</taxon>
    </lineage>
</organism>
<reference evidence="1" key="1">
    <citation type="journal article" date="2020" name="Nature">
        <title>Giant virus diversity and host interactions through global metagenomics.</title>
        <authorList>
            <person name="Schulz F."/>
            <person name="Roux S."/>
            <person name="Paez-Espino D."/>
            <person name="Jungbluth S."/>
            <person name="Walsh D.A."/>
            <person name="Denef V.J."/>
            <person name="McMahon K.D."/>
            <person name="Konstantinidis K.T."/>
            <person name="Eloe-Fadrosh E.A."/>
            <person name="Kyrpides N.C."/>
            <person name="Woyke T."/>
        </authorList>
    </citation>
    <scope>NUCLEOTIDE SEQUENCE</scope>
    <source>
        <strain evidence="1">GVMAG-M-3300013285-6</strain>
    </source>
</reference>
<dbReference type="EMBL" id="MN739166">
    <property type="protein sequence ID" value="QHS91911.1"/>
    <property type="molecule type" value="Genomic_DNA"/>
</dbReference>
<protein>
    <submittedName>
        <fullName evidence="1">Uncharacterized protein</fullName>
    </submittedName>
</protein>
<proteinExistence type="predicted"/>
<sequence>MEVAGLLSLLGLGYVVNRLSGDDTSTKPPISLRKEPFQNNASSDLKLMYKPAYPSEVNPGPQGSAFGYATQKPPSQKQVVSWAPSPDDLEAVTAEVKFNLPGVEKDPTYVNGEFMVSPLSGERIKTGEFTHNNMQPYFGGRVRQNVASETNTGILDSFTGAGTTVIAKKEVEAMFDSANTPYGNPLGMEINTDFIQSRMNTPRSRSGEKPFEPVKVAPALGEKFGSTGKGGFQQYEVNDYMMKNIKRTDDLRTTDNPKLTYDRPVVPGVHFIGEAAKDTGEVRKYKPDAFFIDESGERFVGAFAQDLQKETSRPIQVLKHQSRPETSVEYEGPAASQAFGESYVTGSYRTPMAQQYGGAGYRNADASTYSTGNPDAPQADYGRASIEIRPNERLATSERVMGLNLVPADTGSVPVHYNDDARPTRREEMSGNIRQAGTPVGYAGGAPAITVWDPSDVARTTVKETTVHWGYYGNASAADAPNRLKVYDPDDIARPTQKSQISANSEYFGGGISANKDFTSHDAAYQMRTNSTKEKIAKGRKPIAGNGNVAVFTGEQNGVSYKKLNSDSINDRATAVNRVQGIPTGVGDLGQVKYRAPLKLDVSMQRNTPDMIAAVERNPLQQSLSKNANHDEDLLQTILKAM</sequence>
<dbReference type="AlphaFoldDB" id="A0A6C0BJI7"/>
<accession>A0A6C0BJI7</accession>
<evidence type="ECO:0000313" key="1">
    <source>
        <dbReference type="EMBL" id="QHS91911.1"/>
    </source>
</evidence>
<name>A0A6C0BJI7_9ZZZZ</name>